<name>A0A7W9GCU6_9ACTN</name>
<dbReference type="RefSeq" id="WP_185074740.1">
    <property type="nucleotide sequence ID" value="NZ_JACHMB010000001.1"/>
</dbReference>
<accession>A0A7W9GCU6</accession>
<reference evidence="1 2" key="1">
    <citation type="submission" date="2020-08" db="EMBL/GenBank/DDBJ databases">
        <title>Sequencing the genomes of 1000 actinobacteria strains.</title>
        <authorList>
            <person name="Klenk H.-P."/>
        </authorList>
    </citation>
    <scope>NUCLEOTIDE SEQUENCE [LARGE SCALE GENOMIC DNA]</scope>
    <source>
        <strain evidence="1 2">DSM 45507</strain>
    </source>
</reference>
<organism evidence="1 2">
    <name type="scientific">Nonomuraea jabiensis</name>
    <dbReference type="NCBI Taxonomy" id="882448"/>
    <lineage>
        <taxon>Bacteria</taxon>
        <taxon>Bacillati</taxon>
        <taxon>Actinomycetota</taxon>
        <taxon>Actinomycetes</taxon>
        <taxon>Streptosporangiales</taxon>
        <taxon>Streptosporangiaceae</taxon>
        <taxon>Nonomuraea</taxon>
    </lineage>
</organism>
<sequence>MDREATVRAFAEATGLSPAQCLILLSTSARTLSWPDGWARGRVAAFREGDAARARELGLTEIELRVAALSLEALTTTDEAVEVAELLMPDDPADLWRTGPDLDRAVAYWTERHPRLTPLTSEQWVTLASSAEDALEALIALLGERPSVPPLGHIARAARLLADRLPKGHPAHTTAAARLRDLREHVTGPDTTLPVATGVTSVAALERAAGATAAHLPESRLAIGEALTLEPAGDGYRVHLRPSRRPDLDALAPALRRGGATGVALVMEDLRFLRSSGRP</sequence>
<keyword evidence="2" id="KW-1185">Reference proteome</keyword>
<dbReference type="AlphaFoldDB" id="A0A7W9GCU6"/>
<protein>
    <submittedName>
        <fullName evidence="1">Uncharacterized protein</fullName>
    </submittedName>
</protein>
<evidence type="ECO:0000313" key="2">
    <source>
        <dbReference type="Proteomes" id="UP000579153"/>
    </source>
</evidence>
<proteinExistence type="predicted"/>
<gene>
    <name evidence="1" type="ORF">HD596_008197</name>
</gene>
<dbReference type="EMBL" id="JACHMB010000001">
    <property type="protein sequence ID" value="MBB5781441.1"/>
    <property type="molecule type" value="Genomic_DNA"/>
</dbReference>
<evidence type="ECO:0000313" key="1">
    <source>
        <dbReference type="EMBL" id="MBB5781441.1"/>
    </source>
</evidence>
<comment type="caution">
    <text evidence="1">The sequence shown here is derived from an EMBL/GenBank/DDBJ whole genome shotgun (WGS) entry which is preliminary data.</text>
</comment>
<dbReference type="Proteomes" id="UP000579153">
    <property type="component" value="Unassembled WGS sequence"/>
</dbReference>